<dbReference type="InterPro" id="IPR000531">
    <property type="entry name" value="Beta-barrel_TonB"/>
</dbReference>
<evidence type="ECO:0000256" key="11">
    <source>
        <dbReference type="PROSITE-ProRule" id="PRU10143"/>
    </source>
</evidence>
<proteinExistence type="inferred from homology"/>
<comment type="similarity">
    <text evidence="10 12">Belongs to the TonB-dependent receptor family.</text>
</comment>
<feature type="domain" description="TonB-dependent receptor-like beta-barrel" evidence="13">
    <location>
        <begin position="208"/>
        <end position="576"/>
    </location>
</feature>
<dbReference type="Pfam" id="PF07715">
    <property type="entry name" value="Plug"/>
    <property type="match status" value="1"/>
</dbReference>
<dbReference type="RefSeq" id="WP_075649220.1">
    <property type="nucleotide sequence ID" value="NZ_AP019657.1"/>
</dbReference>
<feature type="short sequence motif" description="TonB box" evidence="11">
    <location>
        <begin position="28"/>
        <end position="34"/>
    </location>
</feature>
<evidence type="ECO:0000313" key="15">
    <source>
        <dbReference type="EMBL" id="OLQ93718.1"/>
    </source>
</evidence>
<evidence type="ECO:0000259" key="13">
    <source>
        <dbReference type="Pfam" id="PF00593"/>
    </source>
</evidence>
<dbReference type="EMBL" id="MJMI01000085">
    <property type="protein sequence ID" value="OLQ93718.1"/>
    <property type="molecule type" value="Genomic_DNA"/>
</dbReference>
<evidence type="ECO:0000256" key="10">
    <source>
        <dbReference type="PROSITE-ProRule" id="PRU01360"/>
    </source>
</evidence>
<dbReference type="InterPro" id="IPR037066">
    <property type="entry name" value="Plug_dom_sf"/>
</dbReference>
<evidence type="ECO:0000256" key="7">
    <source>
        <dbReference type="ARBA" id="ARBA00023077"/>
    </source>
</evidence>
<dbReference type="SUPFAM" id="SSF56935">
    <property type="entry name" value="Porins"/>
    <property type="match status" value="1"/>
</dbReference>
<keyword evidence="5" id="KW-0732">Signal</keyword>
<evidence type="ECO:0000256" key="3">
    <source>
        <dbReference type="ARBA" id="ARBA00022452"/>
    </source>
</evidence>
<keyword evidence="16" id="KW-1185">Reference proteome</keyword>
<dbReference type="InterPro" id="IPR039426">
    <property type="entry name" value="TonB-dep_rcpt-like"/>
</dbReference>
<organism evidence="15 16">
    <name type="scientific">Vibrio ponticus</name>
    <dbReference type="NCBI Taxonomy" id="265668"/>
    <lineage>
        <taxon>Bacteria</taxon>
        <taxon>Pseudomonadati</taxon>
        <taxon>Pseudomonadota</taxon>
        <taxon>Gammaproteobacteria</taxon>
        <taxon>Vibrionales</taxon>
        <taxon>Vibrionaceae</taxon>
        <taxon>Vibrio</taxon>
    </lineage>
</organism>
<dbReference type="Pfam" id="PF00593">
    <property type="entry name" value="TonB_dep_Rec_b-barrel"/>
    <property type="match status" value="1"/>
</dbReference>
<dbReference type="Gene3D" id="2.170.130.10">
    <property type="entry name" value="TonB-dependent receptor, plug domain"/>
    <property type="match status" value="1"/>
</dbReference>
<evidence type="ECO:0000256" key="12">
    <source>
        <dbReference type="RuleBase" id="RU003357"/>
    </source>
</evidence>
<keyword evidence="8 10" id="KW-0472">Membrane</keyword>
<dbReference type="PROSITE" id="PS00430">
    <property type="entry name" value="TONB_DEPENDENT_REC_1"/>
    <property type="match status" value="1"/>
</dbReference>
<dbReference type="Proteomes" id="UP000186206">
    <property type="component" value="Unassembled WGS sequence"/>
</dbReference>
<evidence type="ECO:0000256" key="6">
    <source>
        <dbReference type="ARBA" id="ARBA00023065"/>
    </source>
</evidence>
<evidence type="ECO:0000313" key="16">
    <source>
        <dbReference type="Proteomes" id="UP000186206"/>
    </source>
</evidence>
<dbReference type="InterPro" id="IPR012910">
    <property type="entry name" value="Plug_dom"/>
</dbReference>
<dbReference type="InterPro" id="IPR036942">
    <property type="entry name" value="Beta-barrel_TonB_sf"/>
</dbReference>
<protein>
    <submittedName>
        <fullName evidence="15">Ligand-gated channel protein</fullName>
    </submittedName>
</protein>
<evidence type="ECO:0000259" key="14">
    <source>
        <dbReference type="Pfam" id="PF07715"/>
    </source>
</evidence>
<dbReference type="InterPro" id="IPR010916">
    <property type="entry name" value="TonB_box_CS"/>
</dbReference>
<keyword evidence="6" id="KW-0406">Ion transport</keyword>
<name>A0ABX3FLU4_9VIBR</name>
<keyword evidence="7 11" id="KW-0798">TonB box</keyword>
<dbReference type="PANTHER" id="PTHR30069:SF53">
    <property type="entry name" value="COLICIN I RECEPTOR-RELATED"/>
    <property type="match status" value="1"/>
</dbReference>
<dbReference type="CDD" id="cd01347">
    <property type="entry name" value="ligand_gated_channel"/>
    <property type="match status" value="1"/>
</dbReference>
<comment type="subcellular location">
    <subcellularLocation>
        <location evidence="1 10">Cell outer membrane</location>
        <topology evidence="1 10">Multi-pass membrane protein</topology>
    </subcellularLocation>
</comment>
<evidence type="ECO:0000256" key="8">
    <source>
        <dbReference type="ARBA" id="ARBA00023136"/>
    </source>
</evidence>
<feature type="domain" description="TonB-dependent receptor plug" evidence="14">
    <location>
        <begin position="40"/>
        <end position="145"/>
    </location>
</feature>
<evidence type="ECO:0000256" key="1">
    <source>
        <dbReference type="ARBA" id="ARBA00004571"/>
    </source>
</evidence>
<keyword evidence="2 10" id="KW-0813">Transport</keyword>
<keyword evidence="3 10" id="KW-1134">Transmembrane beta strand</keyword>
<sequence>MNRSILAVTVGSLLSYAPYSLAETADETVVVTANRFEQPIKDITASITVIDKQEIEDIQAKSIVDILKRVPGIEITQNGGRGQNASIYMRGYNSDQVLVLVDGVRIQGASGGVSFNYIPVNLIEQVEVIRGASSALYGSDAIAGVINIITKSTVAKNGAQASIGAGSDSQREGNFVAEKVFENEGSLKFAGGYESTDGFDIIESGTGMDFGYENQNLYAAYSNNLTGNFFGNLSVMWIDSLSQYNQGGKYYNSTKNLSITGDIEYRGENLSSVFRLNQQAIESIEYSQAQGPDNAGTVRDIDLTTVQFFNLYDLNESVNFGAGADWRREELSKDSMGWGLDSLAGDHRDTMGAYLSSDATFGGVQLTGAVRHDKHDEYDSYNTWSLGGAYHFNENHQVRVNIGTSFKAPSYADLSNNPDLEAEEGLNREVGYLGEYELFSLELSVYDNDVDNLIIWYEGSPWYPLNVDAELKGVEVIVGFDTAMLSHTLIAEFKDHQDSSGTKLAKRADENFKWLVDSSYGDFDFNVTYTYTGERLGSPKESYDPENIMSSLSLWDVSVGYWISPELVVRGRVDNLMDKEYQTSPGYNAPERRFFVNATMQF</sequence>
<dbReference type="PANTHER" id="PTHR30069">
    <property type="entry name" value="TONB-DEPENDENT OUTER MEMBRANE RECEPTOR"/>
    <property type="match status" value="1"/>
</dbReference>
<evidence type="ECO:0000256" key="4">
    <source>
        <dbReference type="ARBA" id="ARBA00022692"/>
    </source>
</evidence>
<keyword evidence="4 10" id="KW-0812">Transmembrane</keyword>
<evidence type="ECO:0000256" key="2">
    <source>
        <dbReference type="ARBA" id="ARBA00022448"/>
    </source>
</evidence>
<keyword evidence="9 10" id="KW-0998">Cell outer membrane</keyword>
<reference evidence="15 16" key="1">
    <citation type="submission" date="2016-09" db="EMBL/GenBank/DDBJ databases">
        <title>Genomic Taxonomy of the Vibrionaceae.</title>
        <authorList>
            <person name="Gonzalez-Castillo A."/>
            <person name="Gomez-Gil B."/>
            <person name="Enciso-Ibarra K."/>
        </authorList>
    </citation>
    <scope>NUCLEOTIDE SEQUENCE [LARGE SCALE GENOMIC DNA]</scope>
    <source>
        <strain evidence="15 16">CAIM 1731</strain>
    </source>
</reference>
<dbReference type="Gene3D" id="2.40.170.20">
    <property type="entry name" value="TonB-dependent receptor, beta-barrel domain"/>
    <property type="match status" value="1"/>
</dbReference>
<evidence type="ECO:0000256" key="9">
    <source>
        <dbReference type="ARBA" id="ARBA00023237"/>
    </source>
</evidence>
<gene>
    <name evidence="15" type="ORF">BIY21_11420</name>
</gene>
<accession>A0ABX3FLU4</accession>
<dbReference type="PROSITE" id="PS52016">
    <property type="entry name" value="TONB_DEPENDENT_REC_3"/>
    <property type="match status" value="1"/>
</dbReference>
<comment type="caution">
    <text evidence="15">The sequence shown here is derived from an EMBL/GenBank/DDBJ whole genome shotgun (WGS) entry which is preliminary data.</text>
</comment>
<evidence type="ECO:0000256" key="5">
    <source>
        <dbReference type="ARBA" id="ARBA00022729"/>
    </source>
</evidence>